<gene>
    <name evidence="4" type="ORF">PEVE_00018553</name>
</gene>
<name>A0ABN8SBW2_9CNID</name>
<evidence type="ECO:0000313" key="5">
    <source>
        <dbReference type="Proteomes" id="UP001159427"/>
    </source>
</evidence>
<protein>
    <recommendedName>
        <fullName evidence="3">Fcf2 pre-rRNA processing C-terminal domain-containing protein</fullName>
    </recommendedName>
</protein>
<keyword evidence="2" id="KW-0539">Nucleus</keyword>
<sequence length="72" mass="8490">VGTVVEGSADFYSSRITKRQRKNNVIDELLSDAEFRRYNKKKYLEIQAAKQSGKKGFYKKKMNKRKATWLRS</sequence>
<comment type="subcellular location">
    <subcellularLocation>
        <location evidence="1">Nucleus</location>
        <location evidence="1">Nucleolus</location>
    </subcellularLocation>
</comment>
<evidence type="ECO:0000256" key="1">
    <source>
        <dbReference type="ARBA" id="ARBA00004604"/>
    </source>
</evidence>
<dbReference type="Pfam" id="PF08698">
    <property type="entry name" value="Fcf2"/>
    <property type="match status" value="1"/>
</dbReference>
<feature type="domain" description="Fcf2 pre-rRNA processing C-terminal" evidence="3">
    <location>
        <begin position="1"/>
        <end position="42"/>
    </location>
</feature>
<dbReference type="EMBL" id="CALNXI010002513">
    <property type="protein sequence ID" value="CAH3188444.1"/>
    <property type="molecule type" value="Genomic_DNA"/>
</dbReference>
<dbReference type="PANTHER" id="PTHR21686">
    <property type="entry name" value="DEOXYNUCLEOTIDYLTRANSFERASE TERMINAL-INTERACTING PROTEIN 2"/>
    <property type="match status" value="1"/>
</dbReference>
<organism evidence="4 5">
    <name type="scientific">Porites evermanni</name>
    <dbReference type="NCBI Taxonomy" id="104178"/>
    <lineage>
        <taxon>Eukaryota</taxon>
        <taxon>Metazoa</taxon>
        <taxon>Cnidaria</taxon>
        <taxon>Anthozoa</taxon>
        <taxon>Hexacorallia</taxon>
        <taxon>Scleractinia</taxon>
        <taxon>Fungiina</taxon>
        <taxon>Poritidae</taxon>
        <taxon>Porites</taxon>
    </lineage>
</organism>
<dbReference type="PANTHER" id="PTHR21686:SF12">
    <property type="entry name" value="DEOXYNUCLEOTIDYLTRANSFERASE TERMINAL-INTERACTING PROTEIN 2"/>
    <property type="match status" value="1"/>
</dbReference>
<evidence type="ECO:0000313" key="4">
    <source>
        <dbReference type="EMBL" id="CAH3188444.1"/>
    </source>
</evidence>
<feature type="non-terminal residue" evidence="4">
    <location>
        <position position="1"/>
    </location>
</feature>
<comment type="caution">
    <text evidence="4">The sequence shown here is derived from an EMBL/GenBank/DDBJ whole genome shotgun (WGS) entry which is preliminary data.</text>
</comment>
<evidence type="ECO:0000259" key="3">
    <source>
        <dbReference type="Pfam" id="PF08698"/>
    </source>
</evidence>
<dbReference type="InterPro" id="IPR039883">
    <property type="entry name" value="Fcf2/DNTTIP2"/>
</dbReference>
<dbReference type="Proteomes" id="UP001159427">
    <property type="component" value="Unassembled WGS sequence"/>
</dbReference>
<keyword evidence="5" id="KW-1185">Reference proteome</keyword>
<dbReference type="InterPro" id="IPR014810">
    <property type="entry name" value="Fcf2_C"/>
</dbReference>
<proteinExistence type="predicted"/>
<reference evidence="4 5" key="1">
    <citation type="submission" date="2022-05" db="EMBL/GenBank/DDBJ databases">
        <authorList>
            <consortium name="Genoscope - CEA"/>
            <person name="William W."/>
        </authorList>
    </citation>
    <scope>NUCLEOTIDE SEQUENCE [LARGE SCALE GENOMIC DNA]</scope>
</reference>
<evidence type="ECO:0000256" key="2">
    <source>
        <dbReference type="ARBA" id="ARBA00023242"/>
    </source>
</evidence>
<accession>A0ABN8SBW2</accession>